<evidence type="ECO:0000256" key="1">
    <source>
        <dbReference type="ARBA" id="ARBA00012513"/>
    </source>
</evidence>
<dbReference type="InterPro" id="IPR008271">
    <property type="entry name" value="Ser/Thr_kinase_AS"/>
</dbReference>
<dbReference type="PROSITE" id="PS00108">
    <property type="entry name" value="PROTEIN_KINASE_ST"/>
    <property type="match status" value="1"/>
</dbReference>
<dbReference type="SUPFAM" id="SSF56112">
    <property type="entry name" value="Protein kinase-like (PK-like)"/>
    <property type="match status" value="1"/>
</dbReference>
<comment type="caution">
    <text evidence="9">The sequence shown here is derived from an EMBL/GenBank/DDBJ whole genome shotgun (WGS) entry which is preliminary data.</text>
</comment>
<proteinExistence type="predicted"/>
<protein>
    <recommendedName>
        <fullName evidence="1">non-specific serine/threonine protein kinase</fullName>
        <ecNumber evidence="1">2.7.11.1</ecNumber>
    </recommendedName>
</protein>
<evidence type="ECO:0000313" key="10">
    <source>
        <dbReference type="Proteomes" id="UP001241758"/>
    </source>
</evidence>
<dbReference type="CDD" id="cd14014">
    <property type="entry name" value="STKc_PknB_like"/>
    <property type="match status" value="1"/>
</dbReference>
<keyword evidence="5 9" id="KW-0418">Kinase</keyword>
<evidence type="ECO:0000259" key="8">
    <source>
        <dbReference type="PROSITE" id="PS50011"/>
    </source>
</evidence>
<dbReference type="RefSeq" id="WP_282766214.1">
    <property type="nucleotide sequence ID" value="NZ_JASCTH010000037.1"/>
</dbReference>
<dbReference type="GO" id="GO:0016301">
    <property type="term" value="F:kinase activity"/>
    <property type="evidence" value="ECO:0007669"/>
    <property type="project" value="UniProtKB-KW"/>
</dbReference>
<feature type="region of interest" description="Disordered" evidence="7">
    <location>
        <begin position="326"/>
        <end position="352"/>
    </location>
</feature>
<keyword evidence="3" id="KW-0808">Transferase</keyword>
<dbReference type="Pfam" id="PF00069">
    <property type="entry name" value="Pkinase"/>
    <property type="match status" value="1"/>
</dbReference>
<reference evidence="9 10" key="1">
    <citation type="submission" date="2023-05" db="EMBL/GenBank/DDBJ databases">
        <title>Actinoplanes sp. NEAU-A12 genome sequencing.</title>
        <authorList>
            <person name="Wang Z.-S."/>
        </authorList>
    </citation>
    <scope>NUCLEOTIDE SEQUENCE [LARGE SCALE GENOMIC DNA]</scope>
    <source>
        <strain evidence="9 10">NEAU-A12</strain>
    </source>
</reference>
<feature type="compositionally biased region" description="Low complexity" evidence="7">
    <location>
        <begin position="253"/>
        <end position="291"/>
    </location>
</feature>
<feature type="region of interest" description="Disordered" evidence="7">
    <location>
        <begin position="253"/>
        <end position="299"/>
    </location>
</feature>
<evidence type="ECO:0000256" key="7">
    <source>
        <dbReference type="SAM" id="MobiDB-lite"/>
    </source>
</evidence>
<dbReference type="PROSITE" id="PS50011">
    <property type="entry name" value="PROTEIN_KINASE_DOM"/>
    <property type="match status" value="1"/>
</dbReference>
<evidence type="ECO:0000256" key="2">
    <source>
        <dbReference type="ARBA" id="ARBA00022527"/>
    </source>
</evidence>
<evidence type="ECO:0000256" key="3">
    <source>
        <dbReference type="ARBA" id="ARBA00022679"/>
    </source>
</evidence>
<evidence type="ECO:0000256" key="6">
    <source>
        <dbReference type="ARBA" id="ARBA00022840"/>
    </source>
</evidence>
<sequence length="510" mass="52998">MAQEETLGRDYVLHEEIGRGAIGIVRRATRIDGGPPLVAKLLRPDLADNRALRNSFLQEEAVLRGLQHEFIVELREVVFERGRLALLLEFVDGPNLRRHLAEQGGTLPAADACAIASQVATALAAAHAQGVVHLDLKPENVLVERNSRPPRIKITDFGVGALVLEAGHRGTIGGTPGYVAPELRAGGSPTAAADVFSLGVVVTEMITGARPEGADGADGLPDQLRTLVVQCLAEDPRDRPTARTLAARLRAATAPLTGSPAHAATAPASPGEPTRIRPSAAGARQPAPRADAPARERGRGPLITLTAGLATALVLLGLSMNATGNDPARRAETAAAPPPVVNSPTALATTATPGPERAAYAGRVNGNDAAISIAVRGDRAISYLCDGTRLEEWLRGTASGGRLDLTGRNDSRLQATYDDDATVGSVSVSGRRLTFDIAQAKPPSGLYRATAKIRNARIVGGWILLRDGSQVGIVTNNGVPAPAPRLDPSTGTATVDGMLVTAEPIEGGES</sequence>
<dbReference type="Proteomes" id="UP001241758">
    <property type="component" value="Unassembled WGS sequence"/>
</dbReference>
<evidence type="ECO:0000256" key="4">
    <source>
        <dbReference type="ARBA" id="ARBA00022741"/>
    </source>
</evidence>
<dbReference type="EMBL" id="JASCTH010000037">
    <property type="protein sequence ID" value="MDI6104795.1"/>
    <property type="molecule type" value="Genomic_DNA"/>
</dbReference>
<feature type="domain" description="Protein kinase" evidence="8">
    <location>
        <begin position="11"/>
        <end position="257"/>
    </location>
</feature>
<gene>
    <name evidence="9" type="ORF">QLQ12_40020</name>
</gene>
<dbReference type="PANTHER" id="PTHR43289">
    <property type="entry name" value="MITOGEN-ACTIVATED PROTEIN KINASE KINASE KINASE 20-RELATED"/>
    <property type="match status" value="1"/>
</dbReference>
<keyword evidence="10" id="KW-1185">Reference proteome</keyword>
<evidence type="ECO:0000256" key="5">
    <source>
        <dbReference type="ARBA" id="ARBA00022777"/>
    </source>
</evidence>
<evidence type="ECO:0000313" key="9">
    <source>
        <dbReference type="EMBL" id="MDI6104795.1"/>
    </source>
</evidence>
<name>A0ABT6WYW4_9ACTN</name>
<dbReference type="Gene3D" id="1.10.510.10">
    <property type="entry name" value="Transferase(Phosphotransferase) domain 1"/>
    <property type="match status" value="1"/>
</dbReference>
<keyword evidence="2" id="KW-0723">Serine/threonine-protein kinase</keyword>
<dbReference type="InterPro" id="IPR011009">
    <property type="entry name" value="Kinase-like_dom_sf"/>
</dbReference>
<dbReference type="PANTHER" id="PTHR43289:SF6">
    <property type="entry name" value="SERINE_THREONINE-PROTEIN KINASE NEKL-3"/>
    <property type="match status" value="1"/>
</dbReference>
<keyword evidence="6" id="KW-0067">ATP-binding</keyword>
<keyword evidence="4" id="KW-0547">Nucleotide-binding</keyword>
<dbReference type="SMART" id="SM00220">
    <property type="entry name" value="S_TKc"/>
    <property type="match status" value="1"/>
</dbReference>
<dbReference type="EC" id="2.7.11.1" evidence="1"/>
<accession>A0ABT6WYW4</accession>
<organism evidence="9 10">
    <name type="scientific">Actinoplanes sandaracinus</name>
    <dbReference type="NCBI Taxonomy" id="3045177"/>
    <lineage>
        <taxon>Bacteria</taxon>
        <taxon>Bacillati</taxon>
        <taxon>Actinomycetota</taxon>
        <taxon>Actinomycetes</taxon>
        <taxon>Micromonosporales</taxon>
        <taxon>Micromonosporaceae</taxon>
        <taxon>Actinoplanes</taxon>
    </lineage>
</organism>
<dbReference type="InterPro" id="IPR000719">
    <property type="entry name" value="Prot_kinase_dom"/>
</dbReference>